<protein>
    <submittedName>
        <fullName evidence="2">Uncharacterized protein</fullName>
    </submittedName>
</protein>
<evidence type="ECO:0000256" key="1">
    <source>
        <dbReference type="SAM" id="MobiDB-lite"/>
    </source>
</evidence>
<sequence length="31" mass="3533">MGGDLTFHKEFVYDEPLPSNRKDQQSHGELG</sequence>
<evidence type="ECO:0000313" key="2">
    <source>
        <dbReference type="EMBL" id="DAD87201.1"/>
    </source>
</evidence>
<organism evidence="2">
    <name type="scientific">Siphoviridae sp. ctuUw41</name>
    <dbReference type="NCBI Taxonomy" id="2826503"/>
    <lineage>
        <taxon>Viruses</taxon>
        <taxon>Duplodnaviria</taxon>
        <taxon>Heunggongvirae</taxon>
        <taxon>Uroviricota</taxon>
        <taxon>Caudoviricetes</taxon>
    </lineage>
</organism>
<proteinExistence type="predicted"/>
<dbReference type="EMBL" id="BK015017">
    <property type="protein sequence ID" value="DAD87201.1"/>
    <property type="molecule type" value="Genomic_DNA"/>
</dbReference>
<reference evidence="2" key="1">
    <citation type="journal article" date="2021" name="Proc. Natl. Acad. Sci. U.S.A.">
        <title>A Catalog of Tens of Thousands of Viruses from Human Metagenomes Reveals Hidden Associations with Chronic Diseases.</title>
        <authorList>
            <person name="Tisza M.J."/>
            <person name="Buck C.B."/>
        </authorList>
    </citation>
    <scope>NUCLEOTIDE SEQUENCE</scope>
    <source>
        <strain evidence="2">CtuUw41</strain>
    </source>
</reference>
<feature type="compositionally biased region" description="Basic and acidic residues" evidence="1">
    <location>
        <begin position="20"/>
        <end position="31"/>
    </location>
</feature>
<name>A0A8S5MXZ8_9CAUD</name>
<feature type="compositionally biased region" description="Basic and acidic residues" evidence="1">
    <location>
        <begin position="1"/>
        <end position="12"/>
    </location>
</feature>
<accession>A0A8S5MXZ8</accession>
<feature type="region of interest" description="Disordered" evidence="1">
    <location>
        <begin position="1"/>
        <end position="31"/>
    </location>
</feature>